<dbReference type="InterPro" id="IPR027417">
    <property type="entry name" value="P-loop_NTPase"/>
</dbReference>
<dbReference type="EMBL" id="BMIQ01000003">
    <property type="protein sequence ID" value="GGE01882.1"/>
    <property type="molecule type" value="Genomic_DNA"/>
</dbReference>
<evidence type="ECO:0008006" key="3">
    <source>
        <dbReference type="Google" id="ProtNLM"/>
    </source>
</evidence>
<evidence type="ECO:0000313" key="1">
    <source>
        <dbReference type="EMBL" id="GGE01882.1"/>
    </source>
</evidence>
<reference evidence="1" key="1">
    <citation type="journal article" date="2014" name="Int. J. Syst. Evol. Microbiol.">
        <title>Complete genome sequence of Corynebacterium casei LMG S-19264T (=DSM 44701T), isolated from a smear-ripened cheese.</title>
        <authorList>
            <consortium name="US DOE Joint Genome Institute (JGI-PGF)"/>
            <person name="Walter F."/>
            <person name="Albersmeier A."/>
            <person name="Kalinowski J."/>
            <person name="Ruckert C."/>
        </authorList>
    </citation>
    <scope>NUCLEOTIDE SEQUENCE</scope>
    <source>
        <strain evidence="1">CGMCC 1.15367</strain>
    </source>
</reference>
<dbReference type="InterPro" id="IPR025662">
    <property type="entry name" value="Sigma_54_int_dom_ATP-bd_1"/>
</dbReference>
<gene>
    <name evidence="1" type="ORF">GCM10011390_20910</name>
</gene>
<proteinExistence type="predicted"/>
<dbReference type="PROSITE" id="PS00675">
    <property type="entry name" value="SIGMA54_INTERACT_1"/>
    <property type="match status" value="1"/>
</dbReference>
<comment type="caution">
    <text evidence="1">The sequence shown here is derived from an EMBL/GenBank/DDBJ whole genome shotgun (WGS) entry which is preliminary data.</text>
</comment>
<dbReference type="Proteomes" id="UP000644699">
    <property type="component" value="Unassembled WGS sequence"/>
</dbReference>
<dbReference type="SUPFAM" id="SSF52540">
    <property type="entry name" value="P-loop containing nucleoside triphosphate hydrolases"/>
    <property type="match status" value="1"/>
</dbReference>
<evidence type="ECO:0000313" key="2">
    <source>
        <dbReference type="Proteomes" id="UP000644699"/>
    </source>
</evidence>
<reference evidence="1" key="2">
    <citation type="submission" date="2020-09" db="EMBL/GenBank/DDBJ databases">
        <authorList>
            <person name="Sun Q."/>
            <person name="Zhou Y."/>
        </authorList>
    </citation>
    <scope>NUCLEOTIDE SEQUENCE</scope>
    <source>
        <strain evidence="1">CGMCC 1.15367</strain>
    </source>
</reference>
<name>A0A917E553_9HYPH</name>
<protein>
    <recommendedName>
        <fullName evidence="3">AAA+ ATPase domain-containing protein</fullName>
    </recommendedName>
</protein>
<accession>A0A917E553</accession>
<sequence>MHIWGIAEEGTSIDTEHGSSPASRGAAGAYIEGELGALYLLALLTGNRAPGLPDARVTSVRFQGVEQGFKLDDVIIKGVGASGDALLEIQSKRDIQFSPKDAVYKDVAHQIASSTIGDVPAERHLFGIATQRTSRKISGAYQDVLGWARSAETAYEFFTRLSAKGVANGDMRAFVATTRAHLVAGGVADEDEAIWRLLRRMLILEFDFEASAPIARNYGLALARMALADEQVARAEALWSRLVDLSIQTGARGGEIDAAALKTNLAEADFKLAGERDYGPARARLDELAHNTLAPIGTSVAGVTLPRLVAVAALDEVAETQRFVVVRGDTGVGKSWVLRHYAERVAARAPIIVLDREATPPSGWLYLANALGIPGSAYAFLTDLAASGGAYLFIDGIDMIDDVGRQRTISELLRAASAIPGFTVIATARRGGASDAIPWLDAGVATALGGLHAVEVEALSDEEVAILVDQAPELGMLLDASHPAAQLARNLYRLSRLLREPRAASVRTEAELAQLWWTSADGAPAAEVRAAQRILEALATAALKGEAGIDLAEDSPARDHLLTAQSVREAKRDRLVFYHDVLRDWAIGTYLVEDPSRLAGFDLSGPVSPRVARGVEIAARLLLETGKDASAWLDLLSHLSPPSAHGSWRRQAILALVRSEVAMDVLDKASASLLAGGGALLAELSTTIVAVETQAVADVIALPDGSKVDLPRSYRTDVTGSSVLVLRWVLAHAAKVPMSAIGAVVKLVEVQTFFLKMLPSLAERTARLLFGWLCQLDLRDTPVTIPGMDGGARWASDARRQTIDKLRLMTMLLGSFAPDALKAYLTAITSDGDHHKMENLRQFSSVIAPVAPAELAAMVQATLIEKKDSRRRRDRAMERAFSFADSDYLPPSPAQPPFLDLLNAAPAEGLALIRALVEEAIAFRTDRREPGDDGIAVDFGEGLRFFPWAWSYGWSRGHGDEYAAASGLLALEAWSQKRLDEGDPVEAVLADILGPEGSAAAYLLIAIDVLLSHGTIARVPLAPFLASPQLLADDRTRQIHDQMGSGLDTLGLQEEPKGLVRMADLRARPSRGYSLIDTLPNFLADEPVGNGLRTALAAAVETLEPYGAHATLSDPELAGRNALNLLTRANWFERDDGNLEYRSPPDEAAHFAALEAKRDVSVQASGMEARISMAREGGDYATADTARDAVAYAEGGVPDGSDTDVLQSRSTRLITTALLVARDGDDALLAANEAWVRQVIAIALEEKSDRGGGSHDTLRFNRPAIAILALIHLWARQGQTADRDALVALATRQDRAPAPAVAAAVQRIFEIEPSLFKAMMRAAFASMTWRWKSYKPEDEAPHAAFEAERAAGIGAAVAAELAWLDGGVEPDWPAWPDERPILRRASRMRVPGPVTPEEFDADDALETAIDASPAILHADHRAAAQWLAMIQSAPAGTIGWRQEIVSAYAEWTGRMNGLGYAADAEVSRDLNDWNMHYYAFYAERLLDGDDAAFAADLAFVTELPDAPFGEVAQTVQHAADALYFNDSGRAAARPVALREKLVGRVMILNRWQYARDPAEARIDMESGGVIAKMMFNTYGIINGTHSYLPRALFDRVDPFLPLLRPMLPGGQTVFVARCAMNLLLVAPRARHLDFLLDAAEAWFDRTTSPGLWIAAGVGRQVVKWFEAAVVEDPGLLAPAHPARARIDRALGRLVAVGVAEAHDLEGRVTAAAEAAAVALVRRTPPG</sequence>
<organism evidence="1 2">
    <name type="scientific">Aureimonas endophytica</name>
    <dbReference type="NCBI Taxonomy" id="2027858"/>
    <lineage>
        <taxon>Bacteria</taxon>
        <taxon>Pseudomonadati</taxon>
        <taxon>Pseudomonadota</taxon>
        <taxon>Alphaproteobacteria</taxon>
        <taxon>Hyphomicrobiales</taxon>
        <taxon>Aurantimonadaceae</taxon>
        <taxon>Aureimonas</taxon>
    </lineage>
</organism>
<keyword evidence="2" id="KW-1185">Reference proteome</keyword>